<evidence type="ECO:0000313" key="2">
    <source>
        <dbReference type="Proteomes" id="UP000596661"/>
    </source>
</evidence>
<accession>A0A803QJ40</accession>
<dbReference type="Gramene" id="evm.model.10.1253">
    <property type="protein sequence ID" value="cds.evm.model.10.1253"/>
    <property type="gene ID" value="evm.TU.10.1253"/>
</dbReference>
<dbReference type="EnsemblPlants" id="evm.model.10.1253">
    <property type="protein sequence ID" value="cds.evm.model.10.1253"/>
    <property type="gene ID" value="evm.TU.10.1253"/>
</dbReference>
<protein>
    <submittedName>
        <fullName evidence="1">Uncharacterized protein</fullName>
    </submittedName>
</protein>
<reference evidence="1" key="1">
    <citation type="submission" date="2021-03" db="UniProtKB">
        <authorList>
            <consortium name="EnsemblPlants"/>
        </authorList>
    </citation>
    <scope>IDENTIFICATION</scope>
</reference>
<proteinExistence type="predicted"/>
<evidence type="ECO:0000313" key="1">
    <source>
        <dbReference type="EnsemblPlants" id="cds.evm.model.10.1253"/>
    </source>
</evidence>
<dbReference type="EMBL" id="UZAU01000819">
    <property type="status" value="NOT_ANNOTATED_CDS"/>
    <property type="molecule type" value="Genomic_DNA"/>
</dbReference>
<dbReference type="AlphaFoldDB" id="A0A803QJ40"/>
<organism evidence="1 2">
    <name type="scientific">Cannabis sativa</name>
    <name type="common">Hemp</name>
    <name type="synonym">Marijuana</name>
    <dbReference type="NCBI Taxonomy" id="3483"/>
    <lineage>
        <taxon>Eukaryota</taxon>
        <taxon>Viridiplantae</taxon>
        <taxon>Streptophyta</taxon>
        <taxon>Embryophyta</taxon>
        <taxon>Tracheophyta</taxon>
        <taxon>Spermatophyta</taxon>
        <taxon>Magnoliopsida</taxon>
        <taxon>eudicotyledons</taxon>
        <taxon>Gunneridae</taxon>
        <taxon>Pentapetalae</taxon>
        <taxon>rosids</taxon>
        <taxon>fabids</taxon>
        <taxon>Rosales</taxon>
        <taxon>Cannabaceae</taxon>
        <taxon>Cannabis</taxon>
    </lineage>
</organism>
<dbReference type="Proteomes" id="UP000596661">
    <property type="component" value="Unassembled WGS sequence"/>
</dbReference>
<sequence length="96" mass="10987">MASSSTRFDLERFDGSKNFSLWKEKMTAILIYQKLDSVLEEGVKKIEKEVDAAKKNESDTVMKQVQSIITMNLANNALLLEFGANLIKFTWQNPQQ</sequence>
<name>A0A803QJ40_CANSA</name>
<keyword evidence="2" id="KW-1185">Reference proteome</keyword>